<evidence type="ECO:0000256" key="2">
    <source>
        <dbReference type="ARBA" id="ARBA00022533"/>
    </source>
</evidence>
<dbReference type="CDD" id="cd04651">
    <property type="entry name" value="LbH_G1P_AT_C"/>
    <property type="match status" value="1"/>
</dbReference>
<dbReference type="Gene3D" id="2.160.10.10">
    <property type="entry name" value="Hexapeptide repeat proteins"/>
    <property type="match status" value="1"/>
</dbReference>
<evidence type="ECO:0000256" key="1">
    <source>
        <dbReference type="ARBA" id="ARBA00010443"/>
    </source>
</evidence>
<dbReference type="InterPro" id="IPR005835">
    <property type="entry name" value="NTP_transferase_dom"/>
</dbReference>
<keyword evidence="9" id="KW-0119">Carbohydrate metabolism</keyword>
<evidence type="ECO:0000256" key="4">
    <source>
        <dbReference type="ARBA" id="ARBA00022679"/>
    </source>
</evidence>
<dbReference type="InterPro" id="IPR029044">
    <property type="entry name" value="Nucleotide-diphossugar_trans"/>
</dbReference>
<evidence type="ECO:0000256" key="5">
    <source>
        <dbReference type="ARBA" id="ARBA00022695"/>
    </source>
</evidence>
<sequence>MAVDENDKIIEFVEKPANPPSMPNDPSKSLASMGIYVFDADYLYELLEEDDRDENSSHDFGKDLIPKITEAGLAYAHPFPLSCVQSDPDAEPYWRDVGTLEAYWKANLDLASVVPELDMYDRNWPIRTYNESLPPAKFVQDRSGSHGMTLNSLVSGGCVISGSVVVQSVLFSRVRVNSFCNIDSAVLLPEVWVGRSCRLRRCVIDRACVIPEGMVIGENAEEDARRFYRSEEGIVLVTREMLRKLGHKQER</sequence>
<dbReference type="Gene3D" id="3.90.550.10">
    <property type="entry name" value="Spore Coat Polysaccharide Biosynthesis Protein SpsA, Chain A"/>
    <property type="match status" value="1"/>
</dbReference>
<evidence type="ECO:0000259" key="10">
    <source>
        <dbReference type="Pfam" id="PF00483"/>
    </source>
</evidence>
<keyword evidence="2" id="KW-0021">Allosteric enzyme</keyword>
<dbReference type="PANTHER" id="PTHR43523:SF2">
    <property type="entry name" value="GLUCOSE-1-PHOSPHATE ADENYLYLTRANSFERASE"/>
    <property type="match status" value="1"/>
</dbReference>
<evidence type="ECO:0000256" key="3">
    <source>
        <dbReference type="ARBA" id="ARBA00022600"/>
    </source>
</evidence>
<accession>A0A376TYA4</accession>
<feature type="domain" description="Glucose-1-phosphate adenylyltransferase/Bifunctional protein GlmU-like C-terminal hexapeptide" evidence="11">
    <location>
        <begin position="134"/>
        <end position="237"/>
    </location>
</feature>
<evidence type="ECO:0000256" key="8">
    <source>
        <dbReference type="ARBA" id="ARBA00023056"/>
    </source>
</evidence>
<keyword evidence="6" id="KW-0547">Nucleotide-binding</keyword>
<evidence type="ECO:0000256" key="7">
    <source>
        <dbReference type="ARBA" id="ARBA00022840"/>
    </source>
</evidence>
<keyword evidence="8" id="KW-0320">Glycogen biosynthesis</keyword>
<protein>
    <submittedName>
        <fullName evidence="12">Glucose-1-phosphate adenylyltransferase</fullName>
        <ecNumber evidence="12">2.7.7.27</ecNumber>
    </submittedName>
</protein>
<dbReference type="GO" id="GO:0005978">
    <property type="term" value="P:glycogen biosynthetic process"/>
    <property type="evidence" value="ECO:0007669"/>
    <property type="project" value="UniProtKB-KW"/>
</dbReference>
<dbReference type="PANTHER" id="PTHR43523">
    <property type="entry name" value="GLUCOSE-1-PHOSPHATE ADENYLYLTRANSFERASE-RELATED"/>
    <property type="match status" value="1"/>
</dbReference>
<proteinExistence type="inferred from homology"/>
<dbReference type="EMBL" id="UGCP01000002">
    <property type="protein sequence ID" value="STI81753.1"/>
    <property type="molecule type" value="Genomic_DNA"/>
</dbReference>
<feature type="domain" description="Nucleotidyl transferase" evidence="10">
    <location>
        <begin position="2"/>
        <end position="111"/>
    </location>
</feature>
<keyword evidence="3" id="KW-0321">Glycogen metabolism</keyword>
<dbReference type="FunFam" id="2.160.10.10:FF:000006">
    <property type="entry name" value="Glucose-1-phosphate adenylyltransferase"/>
    <property type="match status" value="1"/>
</dbReference>
<evidence type="ECO:0000256" key="9">
    <source>
        <dbReference type="ARBA" id="ARBA00023277"/>
    </source>
</evidence>
<keyword evidence="7" id="KW-0067">ATP-binding</keyword>
<dbReference type="PROSITE" id="PS00810">
    <property type="entry name" value="ADP_GLC_PYROPHOSPH_3"/>
    <property type="match status" value="1"/>
</dbReference>
<dbReference type="EC" id="2.7.7.27" evidence="12"/>
<comment type="similarity">
    <text evidence="1">Belongs to the bacterial/plant glucose-1-phosphate adenylyltransferase family.</text>
</comment>
<dbReference type="AlphaFoldDB" id="A0A376TYA4"/>
<evidence type="ECO:0000259" key="11">
    <source>
        <dbReference type="Pfam" id="PF24894"/>
    </source>
</evidence>
<name>A0A376TYA4_ECOLX</name>
<keyword evidence="4 12" id="KW-0808">Transferase</keyword>
<evidence type="ECO:0000313" key="12">
    <source>
        <dbReference type="EMBL" id="STI81753.1"/>
    </source>
</evidence>
<gene>
    <name evidence="12" type="primary">glgC_1</name>
    <name evidence="12" type="ORF">NCTC8622_00696</name>
</gene>
<evidence type="ECO:0000313" key="13">
    <source>
        <dbReference type="Proteomes" id="UP000254079"/>
    </source>
</evidence>
<dbReference type="InterPro" id="IPR056818">
    <property type="entry name" value="GlmU/GlgC-like_hexapep"/>
</dbReference>
<dbReference type="Pfam" id="PF24894">
    <property type="entry name" value="Hexapep_GlmU"/>
    <property type="match status" value="1"/>
</dbReference>
<dbReference type="SUPFAM" id="SSF53448">
    <property type="entry name" value="Nucleotide-diphospho-sugar transferases"/>
    <property type="match status" value="1"/>
</dbReference>
<dbReference type="RefSeq" id="WP_250388275.1">
    <property type="nucleotide sequence ID" value="NZ_SQBI01000218.1"/>
</dbReference>
<organism evidence="12 13">
    <name type="scientific">Escherichia coli</name>
    <dbReference type="NCBI Taxonomy" id="562"/>
    <lineage>
        <taxon>Bacteria</taxon>
        <taxon>Pseudomonadati</taxon>
        <taxon>Pseudomonadota</taxon>
        <taxon>Gammaproteobacteria</taxon>
        <taxon>Enterobacterales</taxon>
        <taxon>Enterobacteriaceae</taxon>
        <taxon>Escherichia</taxon>
    </lineage>
</organism>
<reference evidence="12 13" key="1">
    <citation type="submission" date="2018-06" db="EMBL/GenBank/DDBJ databases">
        <authorList>
            <consortium name="Pathogen Informatics"/>
            <person name="Doyle S."/>
        </authorList>
    </citation>
    <scope>NUCLEOTIDE SEQUENCE [LARGE SCALE GENOMIC DNA]</scope>
    <source>
        <strain evidence="12 13">NCTC8622</strain>
    </source>
</reference>
<dbReference type="InterPro" id="IPR005836">
    <property type="entry name" value="ADP_Glu_pyroP_CS"/>
</dbReference>
<dbReference type="GO" id="GO:0005524">
    <property type="term" value="F:ATP binding"/>
    <property type="evidence" value="ECO:0007669"/>
    <property type="project" value="UniProtKB-KW"/>
</dbReference>
<dbReference type="GO" id="GO:0008878">
    <property type="term" value="F:glucose-1-phosphate adenylyltransferase activity"/>
    <property type="evidence" value="ECO:0007669"/>
    <property type="project" value="UniProtKB-EC"/>
</dbReference>
<dbReference type="InterPro" id="IPR011831">
    <property type="entry name" value="ADP-Glc_PPase"/>
</dbReference>
<dbReference type="Proteomes" id="UP000254079">
    <property type="component" value="Unassembled WGS sequence"/>
</dbReference>
<keyword evidence="5 12" id="KW-0548">Nucleotidyltransferase</keyword>
<evidence type="ECO:0000256" key="6">
    <source>
        <dbReference type="ARBA" id="ARBA00022741"/>
    </source>
</evidence>
<dbReference type="Pfam" id="PF00483">
    <property type="entry name" value="NTP_transferase"/>
    <property type="match status" value="1"/>
</dbReference>